<feature type="transmembrane region" description="Helical" evidence="2">
    <location>
        <begin position="130"/>
        <end position="149"/>
    </location>
</feature>
<feature type="region of interest" description="Disordered" evidence="1">
    <location>
        <begin position="1"/>
        <end position="25"/>
    </location>
</feature>
<keyword evidence="2" id="KW-1133">Transmembrane helix</keyword>
<dbReference type="AlphaFoldDB" id="E4N9J4"/>
<name>E4N9J4_KITSK</name>
<dbReference type="EMBL" id="AP010968">
    <property type="protein sequence ID" value="BAJ27875.1"/>
    <property type="molecule type" value="Genomic_DNA"/>
</dbReference>
<evidence type="ECO:0000313" key="4">
    <source>
        <dbReference type="Proteomes" id="UP000007076"/>
    </source>
</evidence>
<feature type="transmembrane region" description="Helical" evidence="2">
    <location>
        <begin position="31"/>
        <end position="51"/>
    </location>
</feature>
<dbReference type="KEGG" id="ksk:KSE_20520"/>
<feature type="transmembrane region" description="Helical" evidence="2">
    <location>
        <begin position="97"/>
        <end position="118"/>
    </location>
</feature>
<evidence type="ECO:0000256" key="2">
    <source>
        <dbReference type="SAM" id="Phobius"/>
    </source>
</evidence>
<gene>
    <name evidence="3" type="ordered locus">KSE_20520</name>
</gene>
<keyword evidence="2" id="KW-0472">Membrane</keyword>
<evidence type="ECO:0000256" key="1">
    <source>
        <dbReference type="SAM" id="MobiDB-lite"/>
    </source>
</evidence>
<organism evidence="3 4">
    <name type="scientific">Kitasatospora setae (strain ATCC 33774 / DSM 43861 / JCM 3304 / KCC A-0304 / NBRC 14216 / KM-6054)</name>
    <name type="common">Streptomyces setae</name>
    <dbReference type="NCBI Taxonomy" id="452652"/>
    <lineage>
        <taxon>Bacteria</taxon>
        <taxon>Bacillati</taxon>
        <taxon>Actinomycetota</taxon>
        <taxon>Actinomycetes</taxon>
        <taxon>Kitasatosporales</taxon>
        <taxon>Streptomycetaceae</taxon>
        <taxon>Kitasatospora</taxon>
    </lineage>
</organism>
<dbReference type="Pfam" id="PF10825">
    <property type="entry name" value="DUF2752"/>
    <property type="match status" value="1"/>
</dbReference>
<dbReference type="HOGENOM" id="CLU_098258_1_1_11"/>
<dbReference type="InterPro" id="IPR021215">
    <property type="entry name" value="DUF2752"/>
</dbReference>
<dbReference type="Proteomes" id="UP000007076">
    <property type="component" value="Chromosome"/>
</dbReference>
<keyword evidence="2" id="KW-0812">Transmembrane</keyword>
<keyword evidence="4" id="KW-1185">Reference proteome</keyword>
<proteinExistence type="predicted"/>
<reference evidence="3 4" key="1">
    <citation type="journal article" date="2010" name="DNA Res.">
        <title>Genome sequence of Kitasatospora setae NBRC 14216T: an evolutionary snapshot of the family Streptomycetaceae.</title>
        <authorList>
            <person name="Ichikawa N."/>
            <person name="Oguchi A."/>
            <person name="Ikeda H."/>
            <person name="Ishikawa J."/>
            <person name="Kitani S."/>
            <person name="Watanabe Y."/>
            <person name="Nakamura S."/>
            <person name="Katano Y."/>
            <person name="Kishi E."/>
            <person name="Sasagawa M."/>
            <person name="Ankai A."/>
            <person name="Fukui S."/>
            <person name="Hashimoto Y."/>
            <person name="Kamata S."/>
            <person name="Otoguro M."/>
            <person name="Tanikawa S."/>
            <person name="Nihira T."/>
            <person name="Horinouchi S."/>
            <person name="Ohnishi Y."/>
            <person name="Hayakawa M."/>
            <person name="Kuzuyama T."/>
            <person name="Arisawa A."/>
            <person name="Nomoto F."/>
            <person name="Miura H."/>
            <person name="Takahashi Y."/>
            <person name="Fujita N."/>
        </authorList>
    </citation>
    <scope>NUCLEOTIDE SEQUENCE [LARGE SCALE GENOMIC DNA]</scope>
    <source>
        <strain evidence="4">ATCC 33774 / DSM 43861 / JCM 3304 / KCC A-0304 / NBRC 14216 / KM-6054</strain>
    </source>
</reference>
<accession>E4N9J4</accession>
<dbReference type="PATRIC" id="fig|452652.3.peg.2063"/>
<sequence length="160" mass="16810">MNAPAAAPDPRPRSRPRSRSRPVAAPAARRLLRPLAALGAVALPTAFVALVDPNRPGHYPVCPLLRATGWWCPGCGGLRGVHALTRGDVAAAAHDNLLVTVLAAVLLVLWARWAVLAVRGRPVRGPRWTARRVGALVLLVLLFGVLRNLPVGAGLAPPAV</sequence>
<protein>
    <recommendedName>
        <fullName evidence="5">DUF2752 domain-containing protein</fullName>
    </recommendedName>
</protein>
<dbReference type="eggNOG" id="ENOG5032Y7G">
    <property type="taxonomic scope" value="Bacteria"/>
</dbReference>
<dbReference type="RefSeq" id="WP_014135193.1">
    <property type="nucleotide sequence ID" value="NC_016109.1"/>
</dbReference>
<evidence type="ECO:0008006" key="5">
    <source>
        <dbReference type="Google" id="ProtNLM"/>
    </source>
</evidence>
<dbReference type="STRING" id="452652.KSE_20520"/>
<evidence type="ECO:0000313" key="3">
    <source>
        <dbReference type="EMBL" id="BAJ27875.1"/>
    </source>
</evidence>